<comment type="pathway">
    <text evidence="1">Cofactor biosynthesis; riboflavin biosynthesis.</text>
</comment>
<dbReference type="Pfam" id="PF01872">
    <property type="entry name" value="RibD_C"/>
    <property type="match status" value="1"/>
</dbReference>
<dbReference type="SUPFAM" id="SSF53597">
    <property type="entry name" value="Dihydrofolate reductase-like"/>
    <property type="match status" value="1"/>
</dbReference>
<evidence type="ECO:0000256" key="1">
    <source>
        <dbReference type="ARBA" id="ARBA00005104"/>
    </source>
</evidence>
<dbReference type="InterPro" id="IPR050765">
    <property type="entry name" value="Riboflavin_Biosynth_HTPR"/>
</dbReference>
<dbReference type="PANTHER" id="PTHR38011:SF7">
    <property type="entry name" value="2,5-DIAMINO-6-RIBOSYLAMINO-4(3H)-PYRIMIDINONE 5'-PHOSPHATE REDUCTASE"/>
    <property type="match status" value="1"/>
</dbReference>
<keyword evidence="2" id="KW-0521">NADP</keyword>
<dbReference type="PANTHER" id="PTHR38011">
    <property type="entry name" value="DIHYDROFOLATE REDUCTASE FAMILY PROTEIN (AFU_ORTHOLOGUE AFUA_8G06820)"/>
    <property type="match status" value="1"/>
</dbReference>
<organism evidence="5">
    <name type="scientific">marine sediment metagenome</name>
    <dbReference type="NCBI Taxonomy" id="412755"/>
    <lineage>
        <taxon>unclassified sequences</taxon>
        <taxon>metagenomes</taxon>
        <taxon>ecological metagenomes</taxon>
    </lineage>
</organism>
<dbReference type="AlphaFoldDB" id="X0SD55"/>
<gene>
    <name evidence="5" type="ORF">S01H1_17654</name>
</gene>
<evidence type="ECO:0000256" key="3">
    <source>
        <dbReference type="ARBA" id="ARBA00023002"/>
    </source>
</evidence>
<evidence type="ECO:0000259" key="4">
    <source>
        <dbReference type="Pfam" id="PF01872"/>
    </source>
</evidence>
<evidence type="ECO:0000256" key="2">
    <source>
        <dbReference type="ARBA" id="ARBA00022857"/>
    </source>
</evidence>
<dbReference type="GO" id="GO:0009231">
    <property type="term" value="P:riboflavin biosynthetic process"/>
    <property type="evidence" value="ECO:0007669"/>
    <property type="project" value="InterPro"/>
</dbReference>
<dbReference type="InterPro" id="IPR002734">
    <property type="entry name" value="RibDG_C"/>
</dbReference>
<name>X0SD55_9ZZZZ</name>
<dbReference type="GO" id="GO:0008703">
    <property type="term" value="F:5-amino-6-(5-phosphoribosylamino)uracil reductase activity"/>
    <property type="evidence" value="ECO:0007669"/>
    <property type="project" value="InterPro"/>
</dbReference>
<dbReference type="EMBL" id="BARS01009381">
    <property type="protein sequence ID" value="GAF73862.1"/>
    <property type="molecule type" value="Genomic_DNA"/>
</dbReference>
<proteinExistence type="predicted"/>
<feature type="domain" description="Bacterial bifunctional deaminase-reductase C-terminal" evidence="4">
    <location>
        <begin position="2"/>
        <end position="163"/>
    </location>
</feature>
<evidence type="ECO:0000313" key="5">
    <source>
        <dbReference type="EMBL" id="GAF73862.1"/>
    </source>
</evidence>
<accession>X0SD55</accession>
<comment type="caution">
    <text evidence="5">The sequence shown here is derived from an EMBL/GenBank/DDBJ whole genome shotgun (WGS) entry which is preliminary data.</text>
</comment>
<protein>
    <recommendedName>
        <fullName evidence="4">Bacterial bifunctional deaminase-reductase C-terminal domain-containing protein</fullName>
    </recommendedName>
</protein>
<feature type="non-terminal residue" evidence="5">
    <location>
        <position position="1"/>
    </location>
</feature>
<dbReference type="InterPro" id="IPR024072">
    <property type="entry name" value="DHFR-like_dom_sf"/>
</dbReference>
<reference evidence="5" key="1">
    <citation type="journal article" date="2014" name="Front. Microbiol.">
        <title>High frequency of phylogenetically diverse reductive dehalogenase-homologous genes in deep subseafloor sedimentary metagenomes.</title>
        <authorList>
            <person name="Kawai M."/>
            <person name="Futagami T."/>
            <person name="Toyoda A."/>
            <person name="Takaki Y."/>
            <person name="Nishi S."/>
            <person name="Hori S."/>
            <person name="Arai W."/>
            <person name="Tsubouchi T."/>
            <person name="Morono Y."/>
            <person name="Uchiyama I."/>
            <person name="Ito T."/>
            <person name="Fujiyama A."/>
            <person name="Inagaki F."/>
            <person name="Takami H."/>
        </authorList>
    </citation>
    <scope>NUCLEOTIDE SEQUENCE</scope>
    <source>
        <strain evidence="5">Expedition CK06-06</strain>
    </source>
</reference>
<keyword evidence="3" id="KW-0560">Oxidoreductase</keyword>
<dbReference type="Gene3D" id="3.40.430.10">
    <property type="entry name" value="Dihydrofolate Reductase, subunit A"/>
    <property type="match status" value="1"/>
</dbReference>
<sequence length="175" mass="18485">STVVIDDPLLTARPGDQEAERQPLRVVVDSRGRTPPMARVLTGPAQTLVATVEGAPEPWRASLRAAGAEILTFPAVDGRVDLLALLRELAGRDVLSLLVEGGGVMLGGFFDRGLVDKVHAVIAPLIIGAEDAPAAVAGQGAYRMADALRLRDITVERLGDDLLVTGYPDYPQAED</sequence>